<dbReference type="AlphaFoldDB" id="A0A8J3JCC4"/>
<proteinExistence type="predicted"/>
<feature type="compositionally biased region" description="Gly residues" evidence="1">
    <location>
        <begin position="84"/>
        <end position="94"/>
    </location>
</feature>
<evidence type="ECO:0000256" key="1">
    <source>
        <dbReference type="SAM" id="MobiDB-lite"/>
    </source>
</evidence>
<sequence length="113" mass="11066">MVAGPDDEAGRVRDAAAPSGVGRWNAVEGGTEVADHAAELPQPVVGAEYAGPGACGGFVRVDLAAVVVEHARGVREAGGEQRVDGGGSGAGGAADGVTGAYGRNRRSAGSRRA</sequence>
<gene>
    <name evidence="2" type="ORF">Aru02nite_42820</name>
</gene>
<name>A0A8J3JCC4_9ACTN</name>
<dbReference type="EMBL" id="BOMB01000023">
    <property type="protein sequence ID" value="GID13393.1"/>
    <property type="molecule type" value="Genomic_DNA"/>
</dbReference>
<evidence type="ECO:0000313" key="3">
    <source>
        <dbReference type="Proteomes" id="UP000612808"/>
    </source>
</evidence>
<reference evidence="2" key="1">
    <citation type="submission" date="2021-01" db="EMBL/GenBank/DDBJ databases">
        <title>Whole genome shotgun sequence of Actinocatenispora rupis NBRC 107355.</title>
        <authorList>
            <person name="Komaki H."/>
            <person name="Tamura T."/>
        </authorList>
    </citation>
    <scope>NUCLEOTIDE SEQUENCE</scope>
    <source>
        <strain evidence="2">NBRC 107355</strain>
    </source>
</reference>
<organism evidence="2 3">
    <name type="scientific">Actinocatenispora rupis</name>
    <dbReference type="NCBI Taxonomy" id="519421"/>
    <lineage>
        <taxon>Bacteria</taxon>
        <taxon>Bacillati</taxon>
        <taxon>Actinomycetota</taxon>
        <taxon>Actinomycetes</taxon>
        <taxon>Micromonosporales</taxon>
        <taxon>Micromonosporaceae</taxon>
        <taxon>Actinocatenispora</taxon>
    </lineage>
</organism>
<dbReference type="Proteomes" id="UP000612808">
    <property type="component" value="Unassembled WGS sequence"/>
</dbReference>
<evidence type="ECO:0000313" key="2">
    <source>
        <dbReference type="EMBL" id="GID13393.1"/>
    </source>
</evidence>
<feature type="compositionally biased region" description="Basic residues" evidence="1">
    <location>
        <begin position="103"/>
        <end position="113"/>
    </location>
</feature>
<accession>A0A8J3JCC4</accession>
<keyword evidence="3" id="KW-1185">Reference proteome</keyword>
<feature type="region of interest" description="Disordered" evidence="1">
    <location>
        <begin position="76"/>
        <end position="113"/>
    </location>
</feature>
<feature type="region of interest" description="Disordered" evidence="1">
    <location>
        <begin position="1"/>
        <end position="24"/>
    </location>
</feature>
<comment type="caution">
    <text evidence="2">The sequence shown here is derived from an EMBL/GenBank/DDBJ whole genome shotgun (WGS) entry which is preliminary data.</text>
</comment>
<protein>
    <submittedName>
        <fullName evidence="2">Uncharacterized protein</fullName>
    </submittedName>
</protein>